<dbReference type="eggNOG" id="ENOG5032S9Z">
    <property type="taxonomic scope" value="Bacteria"/>
</dbReference>
<reference evidence="1 2" key="2">
    <citation type="submission" date="2008-10" db="EMBL/GenBank/DDBJ databases">
        <authorList>
            <person name="Fulton L."/>
            <person name="Clifton S."/>
            <person name="Fulton B."/>
            <person name="Xu J."/>
            <person name="Minx P."/>
            <person name="Pepin K.H."/>
            <person name="Johnson M."/>
            <person name="Bhonagiri V."/>
            <person name="Nash W.E."/>
            <person name="Mardis E.R."/>
            <person name="Wilson R.K."/>
        </authorList>
    </citation>
    <scope>NUCLEOTIDE SEQUENCE [LARGE SCALE GENOMIC DNA]</scope>
    <source>
        <strain evidence="1 2">ATCC 29098</strain>
    </source>
</reference>
<reference evidence="1 2" key="1">
    <citation type="submission" date="2008-10" db="EMBL/GenBank/DDBJ databases">
        <title>Draft genome sequence of Desulvovibrio piger (ATCC 29098).</title>
        <authorList>
            <person name="Sudarsanam P."/>
            <person name="Ley R."/>
            <person name="Guruge J."/>
            <person name="Turnbaugh P.J."/>
            <person name="Mahowald M."/>
            <person name="Liep D."/>
            <person name="Gordon J."/>
        </authorList>
    </citation>
    <scope>NUCLEOTIDE SEQUENCE [LARGE SCALE GENOMIC DNA]</scope>
    <source>
        <strain evidence="1 2">ATCC 29098</strain>
    </source>
</reference>
<gene>
    <name evidence="1" type="ORF">DESPIG_02569</name>
</gene>
<comment type="caution">
    <text evidence="1">The sequence shown here is derived from an EMBL/GenBank/DDBJ whole genome shotgun (WGS) entry which is preliminary data.</text>
</comment>
<evidence type="ECO:0000313" key="2">
    <source>
        <dbReference type="Proteomes" id="UP000003676"/>
    </source>
</evidence>
<accession>B6WWU8</accession>
<protein>
    <submittedName>
        <fullName evidence="1">Selenoprotein B, glycine/betaine/sarcosine/D-proline reductase domain protein</fullName>
    </submittedName>
</protein>
<evidence type="ECO:0000313" key="1">
    <source>
        <dbReference type="EMBL" id="EEB32561.1"/>
    </source>
</evidence>
<dbReference type="AlphaFoldDB" id="B6WWU8"/>
<name>B6WWU8_9BACT</name>
<proteinExistence type="predicted"/>
<sequence length="68" mass="6868">MGIPTAQICTITSIAASIGVPRIVPGEGIPFPVGNPSLDAAAEKKLRRGLVLKALQAISQPASGPSHP</sequence>
<dbReference type="HOGENOM" id="CLU_195842_1_0_7"/>
<organism evidence="1 2">
    <name type="scientific">Desulfovibrio piger ATCC 29098</name>
    <dbReference type="NCBI Taxonomy" id="411464"/>
    <lineage>
        <taxon>Bacteria</taxon>
        <taxon>Pseudomonadati</taxon>
        <taxon>Thermodesulfobacteriota</taxon>
        <taxon>Desulfovibrionia</taxon>
        <taxon>Desulfovibrionales</taxon>
        <taxon>Desulfovibrionaceae</taxon>
        <taxon>Desulfovibrio</taxon>
    </lineage>
</organism>
<dbReference type="Proteomes" id="UP000003676">
    <property type="component" value="Unassembled WGS sequence"/>
</dbReference>
<dbReference type="EMBL" id="ABXU01000075">
    <property type="protein sequence ID" value="EEB32561.1"/>
    <property type="molecule type" value="Genomic_DNA"/>
</dbReference>